<comment type="caution">
    <text evidence="1">The sequence shown here is derived from an EMBL/GenBank/DDBJ whole genome shotgun (WGS) entry which is preliminary data.</text>
</comment>
<dbReference type="RefSeq" id="WP_135525313.1">
    <property type="nucleotide sequence ID" value="NZ_SRLH01000002.1"/>
</dbReference>
<proteinExistence type="predicted"/>
<name>A0A4Z0LAY8_9FLAO</name>
<protein>
    <recommendedName>
        <fullName evidence="3">Peptidase U49</fullName>
    </recommendedName>
</protein>
<dbReference type="OrthoDB" id="7061679at2"/>
<accession>A0A4Z0LAY8</accession>
<dbReference type="Proteomes" id="UP000297407">
    <property type="component" value="Unassembled WGS sequence"/>
</dbReference>
<evidence type="ECO:0000313" key="1">
    <source>
        <dbReference type="EMBL" id="TGD59003.1"/>
    </source>
</evidence>
<dbReference type="AlphaFoldDB" id="A0A4Z0LAY8"/>
<sequence length="330" mass="38690">MPENYDLEIENSTKNSILKNADIFDFRGLPIEEHFEGLYKFCRENLDINSKKENISPNIFLYTNSFEINAKAGFVNGQNVILINLGLMKNCLSNYSQNKKLNEFVENKFPDLIKKLDNPMSYLAFQLTTQFTYYHELAHLFQFCKKKNEIELQERKTDDKYDLVKHKLEINADTYASIAIATHLQQYIDKILGNEIDQKTATATIKILGACLLNYVINFSDKAEIYIDNYSHPHPFLRLLNIILNISNHIENMPNLREKNITLNGSEIFKSILEFYQELEDNGIFPTKFSDLVYKTEAFYNEILKYMNEILNFDSTDYEDAMEVWNKHII</sequence>
<organism evidence="1 2">
    <name type="scientific">Flavobacterium humi</name>
    <dbReference type="NCBI Taxonomy" id="2562683"/>
    <lineage>
        <taxon>Bacteria</taxon>
        <taxon>Pseudomonadati</taxon>
        <taxon>Bacteroidota</taxon>
        <taxon>Flavobacteriia</taxon>
        <taxon>Flavobacteriales</taxon>
        <taxon>Flavobacteriaceae</taxon>
        <taxon>Flavobacterium</taxon>
    </lineage>
</organism>
<evidence type="ECO:0008006" key="3">
    <source>
        <dbReference type="Google" id="ProtNLM"/>
    </source>
</evidence>
<reference evidence="1 2" key="1">
    <citation type="submission" date="2019-04" db="EMBL/GenBank/DDBJ databases">
        <title>Flavobacterium sp. strain DS2-A Genome sequencing and assembly.</title>
        <authorList>
            <person name="Kim I."/>
        </authorList>
    </citation>
    <scope>NUCLEOTIDE SEQUENCE [LARGE SCALE GENOMIC DNA]</scope>
    <source>
        <strain evidence="1 2">DS2-A</strain>
    </source>
</reference>
<evidence type="ECO:0000313" key="2">
    <source>
        <dbReference type="Proteomes" id="UP000297407"/>
    </source>
</evidence>
<gene>
    <name evidence="1" type="ORF">E4635_03895</name>
</gene>
<keyword evidence="2" id="KW-1185">Reference proteome</keyword>
<dbReference type="EMBL" id="SRLH01000002">
    <property type="protein sequence ID" value="TGD59003.1"/>
    <property type="molecule type" value="Genomic_DNA"/>
</dbReference>